<dbReference type="PROSITE" id="PS51186">
    <property type="entry name" value="GNAT"/>
    <property type="match status" value="1"/>
</dbReference>
<feature type="domain" description="N-acetyltransferase" evidence="3">
    <location>
        <begin position="16"/>
        <end position="184"/>
    </location>
</feature>
<organism evidence="4 5">
    <name type="scientific">Rubrobacter tropicus</name>
    <dbReference type="NCBI Taxonomy" id="2653851"/>
    <lineage>
        <taxon>Bacteria</taxon>
        <taxon>Bacillati</taxon>
        <taxon>Actinomycetota</taxon>
        <taxon>Rubrobacteria</taxon>
        <taxon>Rubrobacterales</taxon>
        <taxon>Rubrobacteraceae</taxon>
        <taxon>Rubrobacter</taxon>
    </lineage>
</organism>
<evidence type="ECO:0000259" key="3">
    <source>
        <dbReference type="PROSITE" id="PS51186"/>
    </source>
</evidence>
<keyword evidence="5" id="KW-1185">Reference proteome</keyword>
<protein>
    <submittedName>
        <fullName evidence="4">GNAT family N-acetyltransferase</fullName>
    </submittedName>
</protein>
<evidence type="ECO:0000313" key="5">
    <source>
        <dbReference type="Proteomes" id="UP000501452"/>
    </source>
</evidence>
<sequence length="192" mass="20862">MEIEAKTHTLRDGGSLTIRSAIADDAPATLELLRSVVEEGAYTVREPSEFDLTEAGERECIEEDREAAGNLCLVATTGGEVVGMVRASAETYRRTRHFADLDSLWVHAVHRRRGVAGTLLAALVAWARSHPEIEKLGLYVFSTNGGAVRLYETHGFAVEGRYPRDIKFGDGSYADTVAMGLIVKERPAGSNA</sequence>
<evidence type="ECO:0000256" key="2">
    <source>
        <dbReference type="ARBA" id="ARBA00023315"/>
    </source>
</evidence>
<dbReference type="InterPro" id="IPR000182">
    <property type="entry name" value="GNAT_dom"/>
</dbReference>
<reference evidence="4 5" key="1">
    <citation type="submission" date="2019-10" db="EMBL/GenBank/DDBJ databases">
        <title>Rubrobacter sp nov SCSIO 52090 isolated from a deep-sea sediment in the South China Sea.</title>
        <authorList>
            <person name="Chen R.W."/>
        </authorList>
    </citation>
    <scope>NUCLEOTIDE SEQUENCE [LARGE SCALE GENOMIC DNA]</scope>
    <source>
        <strain evidence="4 5">SCSIO 52909</strain>
    </source>
</reference>
<evidence type="ECO:0000313" key="4">
    <source>
        <dbReference type="EMBL" id="QIN83894.1"/>
    </source>
</evidence>
<dbReference type="EMBL" id="CP045119">
    <property type="protein sequence ID" value="QIN83894.1"/>
    <property type="molecule type" value="Genomic_DNA"/>
</dbReference>
<dbReference type="Gene3D" id="3.40.630.30">
    <property type="match status" value="1"/>
</dbReference>
<dbReference type="AlphaFoldDB" id="A0A6G8QBL6"/>
<dbReference type="PANTHER" id="PTHR43877">
    <property type="entry name" value="AMINOALKYLPHOSPHONATE N-ACETYLTRANSFERASE-RELATED-RELATED"/>
    <property type="match status" value="1"/>
</dbReference>
<evidence type="ECO:0000256" key="1">
    <source>
        <dbReference type="ARBA" id="ARBA00022679"/>
    </source>
</evidence>
<dbReference type="SUPFAM" id="SSF55729">
    <property type="entry name" value="Acyl-CoA N-acyltransferases (Nat)"/>
    <property type="match status" value="1"/>
</dbReference>
<dbReference type="RefSeq" id="WP_166180262.1">
    <property type="nucleotide sequence ID" value="NZ_CP045119.1"/>
</dbReference>
<proteinExistence type="predicted"/>
<gene>
    <name evidence="4" type="ORF">GBA63_15525</name>
</gene>
<name>A0A6G8QBL6_9ACTN</name>
<dbReference type="Pfam" id="PF00583">
    <property type="entry name" value="Acetyltransf_1"/>
    <property type="match status" value="1"/>
</dbReference>
<keyword evidence="1 4" id="KW-0808">Transferase</keyword>
<dbReference type="InterPro" id="IPR050832">
    <property type="entry name" value="Bact_Acetyltransf"/>
</dbReference>
<keyword evidence="2" id="KW-0012">Acyltransferase</keyword>
<dbReference type="Proteomes" id="UP000501452">
    <property type="component" value="Chromosome"/>
</dbReference>
<dbReference type="KEGG" id="rub:GBA63_15525"/>
<accession>A0A6G8QBL6</accession>
<dbReference type="CDD" id="cd04301">
    <property type="entry name" value="NAT_SF"/>
    <property type="match status" value="1"/>
</dbReference>
<dbReference type="GO" id="GO:0016747">
    <property type="term" value="F:acyltransferase activity, transferring groups other than amino-acyl groups"/>
    <property type="evidence" value="ECO:0007669"/>
    <property type="project" value="InterPro"/>
</dbReference>
<dbReference type="InterPro" id="IPR016181">
    <property type="entry name" value="Acyl_CoA_acyltransferase"/>
</dbReference>